<sequence length="98" mass="10648">MKGVIVIMTVLSLLLFSVCISGCTEEGQVSEDQGTVQPTAVQTTAAKTPAEDKEEMTVPWTPDGIISEGEYMDVFRSDDGKFEFYDHGSRKPTTLVVG</sequence>
<name>H1Z2Y7_9EURY</name>
<reference evidence="2 3" key="1">
    <citation type="submission" date="2011-10" db="EMBL/GenBank/DDBJ databases">
        <title>The Improved High-Quality Draft genome of Methanoplanus limicola DSM 2279.</title>
        <authorList>
            <consortium name="US DOE Joint Genome Institute (JGI-PGF)"/>
            <person name="Lucas S."/>
            <person name="Copeland A."/>
            <person name="Lapidus A."/>
            <person name="Glavina del Rio T."/>
            <person name="Dalin E."/>
            <person name="Tice H."/>
            <person name="Bruce D."/>
            <person name="Goodwin L."/>
            <person name="Pitluck S."/>
            <person name="Peters L."/>
            <person name="Mikhailova N."/>
            <person name="Lu M."/>
            <person name="Kyrpides N."/>
            <person name="Mavromatis K."/>
            <person name="Ivanova N."/>
            <person name="Markowitz V."/>
            <person name="Cheng J.-F."/>
            <person name="Hugenholtz P."/>
            <person name="Woyke T."/>
            <person name="Wu D."/>
            <person name="Wirth R."/>
            <person name="Brambilla E.-M."/>
            <person name="Klenk H.-P."/>
            <person name="Eisen J.A."/>
        </authorList>
    </citation>
    <scope>NUCLEOTIDE SEQUENCE [LARGE SCALE GENOMIC DNA]</scope>
    <source>
        <strain evidence="2 3">DSM 2279</strain>
    </source>
</reference>
<dbReference type="InParanoid" id="H1Z2Y7"/>
<dbReference type="Proteomes" id="UP000005741">
    <property type="component" value="Chromosome"/>
</dbReference>
<proteinExistence type="predicted"/>
<dbReference type="AlphaFoldDB" id="H1Z2Y7"/>
<organism evidence="2 3">
    <name type="scientific">Methanoplanus limicola DSM 2279</name>
    <dbReference type="NCBI Taxonomy" id="937775"/>
    <lineage>
        <taxon>Archaea</taxon>
        <taxon>Methanobacteriati</taxon>
        <taxon>Methanobacteriota</taxon>
        <taxon>Stenosarchaea group</taxon>
        <taxon>Methanomicrobia</taxon>
        <taxon>Methanomicrobiales</taxon>
        <taxon>Methanomicrobiaceae</taxon>
        <taxon>Methanoplanus</taxon>
    </lineage>
</organism>
<evidence type="ECO:0000256" key="1">
    <source>
        <dbReference type="SAM" id="MobiDB-lite"/>
    </source>
</evidence>
<dbReference type="EMBL" id="CM001436">
    <property type="protein sequence ID" value="EHQ34726.1"/>
    <property type="molecule type" value="Genomic_DNA"/>
</dbReference>
<evidence type="ECO:0000313" key="2">
    <source>
        <dbReference type="EMBL" id="EHQ34726.1"/>
    </source>
</evidence>
<protein>
    <submittedName>
        <fullName evidence="2">Uncharacterized protein</fullName>
    </submittedName>
</protein>
<dbReference type="STRING" id="937775.Metlim_0593"/>
<dbReference type="HOGENOM" id="CLU_2327292_0_0_2"/>
<accession>H1Z2Y7</accession>
<dbReference type="RefSeq" id="WP_004076429.1">
    <property type="nucleotide sequence ID" value="NZ_CM001436.1"/>
</dbReference>
<feature type="region of interest" description="Disordered" evidence="1">
    <location>
        <begin position="27"/>
        <end position="64"/>
    </location>
</feature>
<keyword evidence="3" id="KW-1185">Reference proteome</keyword>
<gene>
    <name evidence="2" type="ORF">Metlim_0593</name>
</gene>
<evidence type="ECO:0000313" key="3">
    <source>
        <dbReference type="Proteomes" id="UP000005741"/>
    </source>
</evidence>
<feature type="compositionally biased region" description="Low complexity" evidence="1">
    <location>
        <begin position="35"/>
        <end position="48"/>
    </location>
</feature>